<dbReference type="AlphaFoldDB" id="A0A7J8E2P5"/>
<comment type="caution">
    <text evidence="1">The sequence shown here is derived from an EMBL/GenBank/DDBJ whole genome shotgun (WGS) entry which is preliminary data.</text>
</comment>
<name>A0A7J8E2P5_MOLMO</name>
<dbReference type="InParanoid" id="A0A7J8E2P5"/>
<protein>
    <submittedName>
        <fullName evidence="1">Uncharacterized protein</fullName>
    </submittedName>
</protein>
<accession>A0A7J8E2P5</accession>
<gene>
    <name evidence="1" type="ORF">HJG59_009083</name>
</gene>
<reference evidence="1 2" key="1">
    <citation type="journal article" date="2020" name="Nature">
        <title>Six reference-quality genomes reveal evolution of bat adaptations.</title>
        <authorList>
            <person name="Jebb D."/>
            <person name="Huang Z."/>
            <person name="Pippel M."/>
            <person name="Hughes G.M."/>
            <person name="Lavrichenko K."/>
            <person name="Devanna P."/>
            <person name="Winkler S."/>
            <person name="Jermiin L.S."/>
            <person name="Skirmuntt E.C."/>
            <person name="Katzourakis A."/>
            <person name="Burkitt-Gray L."/>
            <person name="Ray D.A."/>
            <person name="Sullivan K.A.M."/>
            <person name="Roscito J.G."/>
            <person name="Kirilenko B.M."/>
            <person name="Davalos L.M."/>
            <person name="Corthals A.P."/>
            <person name="Power M.L."/>
            <person name="Jones G."/>
            <person name="Ransome R.D."/>
            <person name="Dechmann D.K.N."/>
            <person name="Locatelli A.G."/>
            <person name="Puechmaille S.J."/>
            <person name="Fedrigo O."/>
            <person name="Jarvis E.D."/>
            <person name="Hiller M."/>
            <person name="Vernes S.C."/>
            <person name="Myers E.W."/>
            <person name="Teeling E.C."/>
        </authorList>
    </citation>
    <scope>NUCLEOTIDE SEQUENCE [LARGE SCALE GENOMIC DNA]</scope>
    <source>
        <strain evidence="1">MMolMol1</strain>
        <tissue evidence="1">Muscle</tissue>
    </source>
</reference>
<keyword evidence="2" id="KW-1185">Reference proteome</keyword>
<dbReference type="EMBL" id="JACASF010000015">
    <property type="protein sequence ID" value="KAF6429787.1"/>
    <property type="molecule type" value="Genomic_DNA"/>
</dbReference>
<organism evidence="1 2">
    <name type="scientific">Molossus molossus</name>
    <name type="common">Pallas' mastiff bat</name>
    <name type="synonym">Vespertilio molossus</name>
    <dbReference type="NCBI Taxonomy" id="27622"/>
    <lineage>
        <taxon>Eukaryota</taxon>
        <taxon>Metazoa</taxon>
        <taxon>Chordata</taxon>
        <taxon>Craniata</taxon>
        <taxon>Vertebrata</taxon>
        <taxon>Euteleostomi</taxon>
        <taxon>Mammalia</taxon>
        <taxon>Eutheria</taxon>
        <taxon>Laurasiatheria</taxon>
        <taxon>Chiroptera</taxon>
        <taxon>Yangochiroptera</taxon>
        <taxon>Molossidae</taxon>
        <taxon>Molossus</taxon>
    </lineage>
</organism>
<sequence>MGTRTPRVCVSGVSFCLVYPGLNTGRNQHPGNASGYFTEKVPIKETGHMCWKSRERNWGSETVPIPAPTRRTRRMKRTTLKHILCRFSEIPSRSELTNTPGINLCHFSHPTSSYVNSEYIMCTHSLI</sequence>
<dbReference type="Proteomes" id="UP000550707">
    <property type="component" value="Unassembled WGS sequence"/>
</dbReference>
<evidence type="ECO:0000313" key="1">
    <source>
        <dbReference type="EMBL" id="KAF6429787.1"/>
    </source>
</evidence>
<evidence type="ECO:0000313" key="2">
    <source>
        <dbReference type="Proteomes" id="UP000550707"/>
    </source>
</evidence>
<proteinExistence type="predicted"/>